<organism evidence="2 3">
    <name type="scientific">Kineosporia corallincola</name>
    <dbReference type="NCBI Taxonomy" id="2835133"/>
    <lineage>
        <taxon>Bacteria</taxon>
        <taxon>Bacillati</taxon>
        <taxon>Actinomycetota</taxon>
        <taxon>Actinomycetes</taxon>
        <taxon>Kineosporiales</taxon>
        <taxon>Kineosporiaceae</taxon>
        <taxon>Kineosporia</taxon>
    </lineage>
</organism>
<evidence type="ECO:0000313" key="2">
    <source>
        <dbReference type="EMBL" id="MBT0768258.1"/>
    </source>
</evidence>
<feature type="compositionally biased region" description="Low complexity" evidence="1">
    <location>
        <begin position="137"/>
        <end position="149"/>
    </location>
</feature>
<sequence length="485" mass="45368">MPSQNTPPGPHAPWDQLAADRHCPNCDLQVHDDWAFCEYCGVDLVQQQPMVDDEHPQPAPSSGRSVREQVLAVYGDSVPSAAAVLQTVPGEQTPAGRVPAAPPTPAALGGGTPAQPLADVLRGAVPAQTTVVGTPVGASEEPGLAGAPAPVGPDSPDNQDAPGGRRQPPPLRAVLLSAYEGAAVGVLGHHVHLATPALPGAAVSPAPRPDSDGRSALPADGTSGTGGTGGVDRTGAAPGAGAPVAVPGAPVAMPGAPVAGPGGAGGVPGPGAAPGAGGTSAGEPAAGQGTGDAGPAVGPVGAPVVPGNLSGPAAPADPGAPAGPGGPSGTGGATAVGGGLSGPGSVPGVANPGALPGPQRDPGVGGLPGPGAALAPATLTAGAPSAPAAGAVPGAGVGGLSGLTVVHPTAAGGETLPRVSGNPPPMTRPASLLTGPQAAGKPAAPETPPAPSSTQKPPEPPQRPATVYQAPAPRYPNPLSGPGGM</sequence>
<gene>
    <name evidence="2" type="ORF">KIH74_04950</name>
</gene>
<feature type="region of interest" description="Disordered" evidence="1">
    <location>
        <begin position="262"/>
        <end position="371"/>
    </location>
</feature>
<reference evidence="2 3" key="1">
    <citation type="submission" date="2021-05" db="EMBL/GenBank/DDBJ databases">
        <title>Kineosporia and Streptomyces sp. nov. two new marine actinobacteria isolated from Coral.</title>
        <authorList>
            <person name="Buangrab K."/>
            <person name="Sutthacheep M."/>
            <person name="Yeemin T."/>
            <person name="Harunari E."/>
            <person name="Igarashi Y."/>
            <person name="Kanchanasin P."/>
            <person name="Tanasupawat S."/>
            <person name="Phongsopitanun W."/>
        </authorList>
    </citation>
    <scope>NUCLEOTIDE SEQUENCE [LARGE SCALE GENOMIC DNA]</scope>
    <source>
        <strain evidence="2 3">J2-2</strain>
    </source>
</reference>
<feature type="compositionally biased region" description="Gly residues" evidence="1">
    <location>
        <begin position="322"/>
        <end position="342"/>
    </location>
</feature>
<protein>
    <submittedName>
        <fullName evidence="2">Zinc ribbon domain-containing protein</fullName>
    </submittedName>
</protein>
<feature type="compositionally biased region" description="Low complexity" evidence="1">
    <location>
        <begin position="233"/>
        <end position="242"/>
    </location>
</feature>
<feature type="compositionally biased region" description="Low complexity" evidence="1">
    <location>
        <begin position="281"/>
        <end position="320"/>
    </location>
</feature>
<dbReference type="Proteomes" id="UP001197247">
    <property type="component" value="Unassembled WGS sequence"/>
</dbReference>
<feature type="region of interest" description="Disordered" evidence="1">
    <location>
        <begin position="133"/>
        <end position="170"/>
    </location>
</feature>
<keyword evidence="3" id="KW-1185">Reference proteome</keyword>
<evidence type="ECO:0000256" key="1">
    <source>
        <dbReference type="SAM" id="MobiDB-lite"/>
    </source>
</evidence>
<evidence type="ECO:0000313" key="3">
    <source>
        <dbReference type="Proteomes" id="UP001197247"/>
    </source>
</evidence>
<feature type="compositionally biased region" description="Gly residues" evidence="1">
    <location>
        <begin position="262"/>
        <end position="280"/>
    </location>
</feature>
<name>A0ABS5TB03_9ACTN</name>
<feature type="region of interest" description="Disordered" evidence="1">
    <location>
        <begin position="202"/>
        <end position="242"/>
    </location>
</feature>
<dbReference type="EMBL" id="JAHBAY010000002">
    <property type="protein sequence ID" value="MBT0768258.1"/>
    <property type="molecule type" value="Genomic_DNA"/>
</dbReference>
<feature type="region of interest" description="Disordered" evidence="1">
    <location>
        <begin position="386"/>
        <end position="485"/>
    </location>
</feature>
<dbReference type="RefSeq" id="WP_214154560.1">
    <property type="nucleotide sequence ID" value="NZ_JAHBAY010000002.1"/>
</dbReference>
<feature type="region of interest" description="Disordered" evidence="1">
    <location>
        <begin position="92"/>
        <end position="115"/>
    </location>
</feature>
<feature type="compositionally biased region" description="Pro residues" evidence="1">
    <location>
        <begin position="445"/>
        <end position="463"/>
    </location>
</feature>
<feature type="compositionally biased region" description="Gly residues" evidence="1">
    <location>
        <begin position="223"/>
        <end position="232"/>
    </location>
</feature>
<comment type="caution">
    <text evidence="2">The sequence shown here is derived from an EMBL/GenBank/DDBJ whole genome shotgun (WGS) entry which is preliminary data.</text>
</comment>
<proteinExistence type="predicted"/>
<accession>A0ABS5TB03</accession>